<dbReference type="InterPro" id="IPR038765">
    <property type="entry name" value="Papain-like_cys_pep_sf"/>
</dbReference>
<dbReference type="EMBL" id="AP020327">
    <property type="protein sequence ID" value="BBN50925.1"/>
    <property type="molecule type" value="Genomic_DNA"/>
</dbReference>
<dbReference type="PANTHER" id="PTHR47359">
    <property type="entry name" value="PEPTIDOGLYCAN DL-ENDOPEPTIDASE CWLO"/>
    <property type="match status" value="1"/>
</dbReference>
<keyword evidence="3" id="KW-0378">Hydrolase</keyword>
<dbReference type="RefSeq" id="WP_095785553.1">
    <property type="nucleotide sequence ID" value="NZ_AP020327.1"/>
</dbReference>
<evidence type="ECO:0000256" key="3">
    <source>
        <dbReference type="ARBA" id="ARBA00022801"/>
    </source>
</evidence>
<reference evidence="7 8" key="1">
    <citation type="submission" date="2019-09" db="EMBL/GenBank/DDBJ databases">
        <title>Complete genome sequence of Mycobacterium avium subsp. hominissuis strain JP-H-1.</title>
        <authorList>
            <person name="Kinoshita Y."/>
            <person name="Niwa H."/>
            <person name="Uchida-Fujii E."/>
            <person name="Nukada T."/>
        </authorList>
    </citation>
    <scope>NUCLEOTIDE SEQUENCE [LARGE SCALE GENOMIC DNA]</scope>
    <source>
        <strain evidence="7 8">JP-H-1</strain>
        <plasmid evidence="7 8">p1-JPH1</plasmid>
    </source>
</reference>
<dbReference type="Gene3D" id="3.90.1720.10">
    <property type="entry name" value="endopeptidase domain like (from Nostoc punctiforme)"/>
    <property type="match status" value="1"/>
</dbReference>
<accession>A0AAI8X5G3</accession>
<evidence type="ECO:0000256" key="1">
    <source>
        <dbReference type="ARBA" id="ARBA00007074"/>
    </source>
</evidence>
<dbReference type="SUPFAM" id="SSF54001">
    <property type="entry name" value="Cysteine proteinases"/>
    <property type="match status" value="1"/>
</dbReference>
<sequence>MSWQDSMKLTPARGGRAPLDENGSTAVATRFGHNDLTRIDEARAKIGAADRSAFIRQTVVDRANAILEETDAHRQARRSAAIARKHETNVLTAVEAELFAAVADLIGRRTRYAWGGGTITGPSLGVASDHGSEASETVGFDAGSLEQYLIFRAFEIEIPRTPEQQFQYGRPVAEPRAGDLVFLEQHMKGHWPDYVATYLGRGCIAEAGSPGGFISMGALPATGVHLRRLTPQ</sequence>
<dbReference type="AlphaFoldDB" id="A0AAI8X5G3"/>
<geneLocation type="plasmid" evidence="7 8">
    <name>p1-JPH1</name>
</geneLocation>
<gene>
    <name evidence="7" type="ORF">JPH1_54000</name>
</gene>
<dbReference type="PANTHER" id="PTHR47359:SF3">
    <property type="entry name" value="NLP_P60 DOMAIN-CONTAINING PROTEIN-RELATED"/>
    <property type="match status" value="1"/>
</dbReference>
<evidence type="ECO:0000256" key="4">
    <source>
        <dbReference type="ARBA" id="ARBA00022807"/>
    </source>
</evidence>
<dbReference type="InterPro" id="IPR000064">
    <property type="entry name" value="NLP_P60_dom"/>
</dbReference>
<dbReference type="Pfam" id="PF00877">
    <property type="entry name" value="NLPC_P60"/>
    <property type="match status" value="1"/>
</dbReference>
<keyword evidence="2" id="KW-0645">Protease</keyword>
<organism evidence="7 8">
    <name type="scientific">Mycobacterium avium subsp. hominissuis</name>
    <dbReference type="NCBI Taxonomy" id="439334"/>
    <lineage>
        <taxon>Bacteria</taxon>
        <taxon>Bacillati</taxon>
        <taxon>Actinomycetota</taxon>
        <taxon>Actinomycetes</taxon>
        <taxon>Mycobacteriales</taxon>
        <taxon>Mycobacteriaceae</taxon>
        <taxon>Mycobacterium</taxon>
        <taxon>Mycobacterium avium complex (MAC)</taxon>
    </lineage>
</organism>
<dbReference type="Proteomes" id="UP000327362">
    <property type="component" value="Plasmid p1-JPH1"/>
</dbReference>
<evidence type="ECO:0000313" key="7">
    <source>
        <dbReference type="EMBL" id="BBN50925.1"/>
    </source>
</evidence>
<dbReference type="PROSITE" id="PS51935">
    <property type="entry name" value="NLPC_P60"/>
    <property type="match status" value="1"/>
</dbReference>
<name>A0AAI8X5G3_MYCAV</name>
<keyword evidence="7" id="KW-0614">Plasmid</keyword>
<comment type="similarity">
    <text evidence="1">Belongs to the peptidase C40 family.</text>
</comment>
<protein>
    <recommendedName>
        <fullName evidence="6">NlpC/P60 domain-containing protein</fullName>
    </recommendedName>
</protein>
<evidence type="ECO:0000259" key="6">
    <source>
        <dbReference type="PROSITE" id="PS51935"/>
    </source>
</evidence>
<dbReference type="GO" id="GO:0008234">
    <property type="term" value="F:cysteine-type peptidase activity"/>
    <property type="evidence" value="ECO:0007669"/>
    <property type="project" value="UniProtKB-KW"/>
</dbReference>
<evidence type="ECO:0000256" key="5">
    <source>
        <dbReference type="SAM" id="MobiDB-lite"/>
    </source>
</evidence>
<dbReference type="GO" id="GO:0006508">
    <property type="term" value="P:proteolysis"/>
    <property type="evidence" value="ECO:0007669"/>
    <property type="project" value="UniProtKB-KW"/>
</dbReference>
<feature type="region of interest" description="Disordered" evidence="5">
    <location>
        <begin position="1"/>
        <end position="23"/>
    </location>
</feature>
<dbReference type="InterPro" id="IPR051794">
    <property type="entry name" value="PG_Endopeptidase_C40"/>
</dbReference>
<evidence type="ECO:0000256" key="2">
    <source>
        <dbReference type="ARBA" id="ARBA00022670"/>
    </source>
</evidence>
<evidence type="ECO:0000313" key="8">
    <source>
        <dbReference type="Proteomes" id="UP000327362"/>
    </source>
</evidence>
<feature type="domain" description="NlpC/P60" evidence="6">
    <location>
        <begin position="92"/>
        <end position="232"/>
    </location>
</feature>
<proteinExistence type="inferred from homology"/>
<keyword evidence="4" id="KW-0788">Thiol protease</keyword>